<feature type="transmembrane region" description="Helical" evidence="6">
    <location>
        <begin position="208"/>
        <end position="231"/>
    </location>
</feature>
<comment type="caution">
    <text evidence="8">The sequence shown here is derived from an EMBL/GenBank/DDBJ whole genome shotgun (WGS) entry which is preliminary data.</text>
</comment>
<evidence type="ECO:0000256" key="3">
    <source>
        <dbReference type="ARBA" id="ARBA00022989"/>
    </source>
</evidence>
<comment type="subcellular location">
    <subcellularLocation>
        <location evidence="1">Membrane</location>
        <topology evidence="1">Multi-pass membrane protein</topology>
    </subcellularLocation>
</comment>
<keyword evidence="2 6" id="KW-0812">Transmembrane</keyword>
<feature type="transmembrane region" description="Helical" evidence="6">
    <location>
        <begin position="176"/>
        <end position="196"/>
    </location>
</feature>
<evidence type="ECO:0000256" key="6">
    <source>
        <dbReference type="SAM" id="Phobius"/>
    </source>
</evidence>
<evidence type="ECO:0000256" key="5">
    <source>
        <dbReference type="SAM" id="MobiDB-lite"/>
    </source>
</evidence>
<evidence type="ECO:0000256" key="2">
    <source>
        <dbReference type="ARBA" id="ARBA00022692"/>
    </source>
</evidence>
<accession>A0A401ZW29</accession>
<feature type="transmembrane region" description="Helical" evidence="6">
    <location>
        <begin position="89"/>
        <end position="107"/>
    </location>
</feature>
<dbReference type="EMBL" id="BIFR01000001">
    <property type="protein sequence ID" value="GCE11115.1"/>
    <property type="molecule type" value="Genomic_DNA"/>
</dbReference>
<evidence type="ECO:0000313" key="9">
    <source>
        <dbReference type="Proteomes" id="UP000287352"/>
    </source>
</evidence>
<dbReference type="GO" id="GO:0016020">
    <property type="term" value="C:membrane"/>
    <property type="evidence" value="ECO:0007669"/>
    <property type="project" value="UniProtKB-SubCell"/>
</dbReference>
<reference evidence="9" key="1">
    <citation type="submission" date="2018-12" db="EMBL/GenBank/DDBJ databases">
        <title>Tengunoibacter tsumagoiensis gen. nov., sp. nov., Dictyobacter kobayashii sp. nov., D. alpinus sp. nov., and D. joshuensis sp. nov. and description of Dictyobacteraceae fam. nov. within the order Ktedonobacterales isolated from Tengu-no-mugimeshi.</title>
        <authorList>
            <person name="Wang C.M."/>
            <person name="Zheng Y."/>
            <person name="Sakai Y."/>
            <person name="Toyoda A."/>
            <person name="Minakuchi Y."/>
            <person name="Abe K."/>
            <person name="Yokota A."/>
            <person name="Yabe S."/>
        </authorList>
    </citation>
    <scope>NUCLEOTIDE SEQUENCE [LARGE SCALE GENOMIC DNA]</scope>
    <source>
        <strain evidence="9">Uno3</strain>
    </source>
</reference>
<evidence type="ECO:0000256" key="1">
    <source>
        <dbReference type="ARBA" id="ARBA00004141"/>
    </source>
</evidence>
<sequence>MSSNSEQLRSGKIHSPHTPHDRDHLGRLPAFYAEAIFRPTARTFAHIAEYARWRPIWIQLAILVAVPVLLGLFRGIFHDTSRGVDTNTNVFFGFLSILTVGATIGAFVLKIVIVPILFFLGVSLQFAFARLFKGQGSYRQQAFSQLTYQVPLAIIGGVIITVISFLHISTLYFSPLISLAFFVYGVFLNVTMLMGVHHLARDKAFASVVLPYAIGILAICGLLVALSRFMAEAAHLI</sequence>
<dbReference type="InterPro" id="IPR006977">
    <property type="entry name" value="Yip1_dom"/>
</dbReference>
<dbReference type="Proteomes" id="UP000287352">
    <property type="component" value="Unassembled WGS sequence"/>
</dbReference>
<dbReference type="Pfam" id="PF04893">
    <property type="entry name" value="Yip1"/>
    <property type="match status" value="1"/>
</dbReference>
<feature type="transmembrane region" description="Helical" evidence="6">
    <location>
        <begin position="152"/>
        <end position="170"/>
    </location>
</feature>
<gene>
    <name evidence="8" type="ORF">KTT_09740</name>
</gene>
<feature type="transmembrane region" description="Helical" evidence="6">
    <location>
        <begin position="56"/>
        <end position="77"/>
    </location>
</feature>
<feature type="transmembrane region" description="Helical" evidence="6">
    <location>
        <begin position="113"/>
        <end position="132"/>
    </location>
</feature>
<evidence type="ECO:0000256" key="4">
    <source>
        <dbReference type="ARBA" id="ARBA00023136"/>
    </source>
</evidence>
<keyword evidence="9" id="KW-1185">Reference proteome</keyword>
<dbReference type="AlphaFoldDB" id="A0A401ZW29"/>
<proteinExistence type="predicted"/>
<dbReference type="RefSeq" id="WP_126578758.1">
    <property type="nucleotide sequence ID" value="NZ_BIFR01000001.1"/>
</dbReference>
<evidence type="ECO:0000313" key="8">
    <source>
        <dbReference type="EMBL" id="GCE11115.1"/>
    </source>
</evidence>
<feature type="domain" description="Yip1" evidence="7">
    <location>
        <begin position="35"/>
        <end position="220"/>
    </location>
</feature>
<organism evidence="8 9">
    <name type="scientific">Tengunoibacter tsumagoiensis</name>
    <dbReference type="NCBI Taxonomy" id="2014871"/>
    <lineage>
        <taxon>Bacteria</taxon>
        <taxon>Bacillati</taxon>
        <taxon>Chloroflexota</taxon>
        <taxon>Ktedonobacteria</taxon>
        <taxon>Ktedonobacterales</taxon>
        <taxon>Dictyobacteraceae</taxon>
        <taxon>Tengunoibacter</taxon>
    </lineage>
</organism>
<keyword evidence="3 6" id="KW-1133">Transmembrane helix</keyword>
<protein>
    <recommendedName>
        <fullName evidence="7">Yip1 domain-containing protein</fullName>
    </recommendedName>
</protein>
<evidence type="ECO:0000259" key="7">
    <source>
        <dbReference type="Pfam" id="PF04893"/>
    </source>
</evidence>
<feature type="region of interest" description="Disordered" evidence="5">
    <location>
        <begin position="1"/>
        <end position="24"/>
    </location>
</feature>
<name>A0A401ZW29_9CHLR</name>
<keyword evidence="4 6" id="KW-0472">Membrane</keyword>
<dbReference type="OrthoDB" id="160337at2"/>